<dbReference type="EMBL" id="CACTIH010005914">
    <property type="protein sequence ID" value="CAA3003085.1"/>
    <property type="molecule type" value="Genomic_DNA"/>
</dbReference>
<evidence type="ECO:0000256" key="1">
    <source>
        <dbReference type="ARBA" id="ARBA00010746"/>
    </source>
</evidence>
<sequence>NGKAQYNFNAFFTDHGLVGGLADAQMNMLEEEGLRNLCQGNEKFGKLHFYVQDVLGGLNATVLEVAQAEITSNSPTSFGQVRVIDDLMTAEADSSSAKLGRAQGLVTFADLENSGLAMNINFIFTAGIYNGSTLSVLGRNLMTEQNRELTVVGGTGIFRLAWDMSFQVRTRMILSQIMVFWSIPSTLHMWNRALDRSQVIEALLHMRLLH</sequence>
<dbReference type="AlphaFoldDB" id="A0A8S0TDA6"/>
<name>A0A8S0TDA6_OLEEU</name>
<proteinExistence type="inferred from homology"/>
<evidence type="ECO:0000256" key="4">
    <source>
        <dbReference type="RuleBase" id="RU363099"/>
    </source>
</evidence>
<feature type="non-terminal residue" evidence="5">
    <location>
        <position position="1"/>
    </location>
</feature>
<comment type="subunit">
    <text evidence="2 4">Homodimer.</text>
</comment>
<dbReference type="Proteomes" id="UP000594638">
    <property type="component" value="Unassembled WGS sequence"/>
</dbReference>
<dbReference type="InterPro" id="IPR004265">
    <property type="entry name" value="Dirigent"/>
</dbReference>
<evidence type="ECO:0000313" key="5">
    <source>
        <dbReference type="EMBL" id="CAA3003085.1"/>
    </source>
</evidence>
<comment type="function">
    <text evidence="4">Dirigent proteins impart stereoselectivity on the phenoxy radical-coupling reaction, yielding optically active lignans from two molecules of coniferyl alcohol in the biosynthesis of lignans, flavonolignans, and alkaloids and thus plays a central role in plant secondary metabolism.</text>
</comment>
<evidence type="ECO:0000256" key="3">
    <source>
        <dbReference type="ARBA" id="ARBA00022525"/>
    </source>
</evidence>
<keyword evidence="6" id="KW-1185">Reference proteome</keyword>
<comment type="similarity">
    <text evidence="1 4">Belongs to the plant dirigent protein family.</text>
</comment>
<evidence type="ECO:0000313" key="6">
    <source>
        <dbReference type="Proteomes" id="UP000594638"/>
    </source>
</evidence>
<dbReference type="GO" id="GO:0048046">
    <property type="term" value="C:apoplast"/>
    <property type="evidence" value="ECO:0007669"/>
    <property type="project" value="UniProtKB-SubCell"/>
</dbReference>
<dbReference type="Pfam" id="PF03018">
    <property type="entry name" value="Dirigent"/>
    <property type="match status" value="1"/>
</dbReference>
<evidence type="ECO:0000256" key="2">
    <source>
        <dbReference type="ARBA" id="ARBA00011738"/>
    </source>
</evidence>
<comment type="caution">
    <text evidence="5">The sequence shown here is derived from an EMBL/GenBank/DDBJ whole genome shotgun (WGS) entry which is preliminary data.</text>
</comment>
<dbReference type="PANTHER" id="PTHR21495">
    <property type="entry name" value="NUCLEOPORIN-RELATED"/>
    <property type="match status" value="1"/>
</dbReference>
<keyword evidence="4" id="KW-0052">Apoplast</keyword>
<dbReference type="Gene3D" id="2.40.480.10">
    <property type="entry name" value="Allene oxide cyclase-like"/>
    <property type="match status" value="1"/>
</dbReference>
<accession>A0A8S0TDA6</accession>
<organism evidence="5 6">
    <name type="scientific">Olea europaea subsp. europaea</name>
    <dbReference type="NCBI Taxonomy" id="158383"/>
    <lineage>
        <taxon>Eukaryota</taxon>
        <taxon>Viridiplantae</taxon>
        <taxon>Streptophyta</taxon>
        <taxon>Embryophyta</taxon>
        <taxon>Tracheophyta</taxon>
        <taxon>Spermatophyta</taxon>
        <taxon>Magnoliopsida</taxon>
        <taxon>eudicotyledons</taxon>
        <taxon>Gunneridae</taxon>
        <taxon>Pentapetalae</taxon>
        <taxon>asterids</taxon>
        <taxon>lamiids</taxon>
        <taxon>Lamiales</taxon>
        <taxon>Oleaceae</taxon>
        <taxon>Oleeae</taxon>
        <taxon>Olea</taxon>
    </lineage>
</organism>
<reference evidence="5 6" key="1">
    <citation type="submission" date="2019-12" db="EMBL/GenBank/DDBJ databases">
        <authorList>
            <person name="Alioto T."/>
            <person name="Alioto T."/>
            <person name="Gomez Garrido J."/>
        </authorList>
    </citation>
    <scope>NUCLEOTIDE SEQUENCE [LARGE SCALE GENOMIC DNA]</scope>
</reference>
<gene>
    <name evidence="5" type="ORF">OLEA9_A000981</name>
</gene>
<dbReference type="OrthoDB" id="869757at2759"/>
<dbReference type="GO" id="GO:0009699">
    <property type="term" value="P:phenylpropanoid biosynthetic process"/>
    <property type="evidence" value="ECO:0007669"/>
    <property type="project" value="UniProtKB-ARBA"/>
</dbReference>
<dbReference type="Gramene" id="OE9A000981T1">
    <property type="protein sequence ID" value="OE9A000981C1"/>
    <property type="gene ID" value="OE9A000981"/>
</dbReference>
<dbReference type="InterPro" id="IPR044859">
    <property type="entry name" value="Allene_oxi_cyc_Dirigent"/>
</dbReference>
<comment type="subcellular location">
    <subcellularLocation>
        <location evidence="4">Secreted</location>
        <location evidence="4">Extracellular space</location>
        <location evidence="4">Apoplast</location>
    </subcellularLocation>
</comment>
<protein>
    <recommendedName>
        <fullName evidence="4">Dirigent protein</fullName>
    </recommendedName>
</protein>
<keyword evidence="3 4" id="KW-0964">Secreted</keyword>